<keyword evidence="1" id="KW-0472">Membrane</keyword>
<reference evidence="2" key="1">
    <citation type="journal article" date="2018" name="Genome Biol.">
        <title>SKESA: strategic k-mer extension for scrupulous assemblies.</title>
        <authorList>
            <person name="Souvorov A."/>
            <person name="Agarwala R."/>
            <person name="Lipman D.J."/>
        </authorList>
    </citation>
    <scope>NUCLEOTIDE SEQUENCE</scope>
    <source>
        <strain evidence="2">MA.GW_S04877-08</strain>
    </source>
</reference>
<feature type="transmembrane region" description="Helical" evidence="1">
    <location>
        <begin position="38"/>
        <end position="61"/>
    </location>
</feature>
<gene>
    <name evidence="2" type="ORF">G5V20_001593</name>
</gene>
<keyword evidence="1" id="KW-0812">Transmembrane</keyword>
<sequence>MKFSTIVKLLLLLVLAIIGARGVGYLHLYFGVTNKWVGFFLSGVVMALVNQVYDIVVKVVFSKKYSENLKRLYRSSGLLTKKESDELKRKTVVELYLIKEKKIFIKAKISTLLILIATTIIHIQYSIGVFIIGWSVILFLVLEVKDRIITYRISRGFFGSNRYEALQLIKFINENIDDINGGSNGGRKILNDRDESYADLAEVKKGAWENLHG</sequence>
<comment type="caution">
    <text evidence="2">The sequence shown here is derived from an EMBL/GenBank/DDBJ whole genome shotgun (WGS) entry which is preliminary data.</text>
</comment>
<dbReference type="EMBL" id="DAAWNX010000002">
    <property type="protein sequence ID" value="HAF8672343.1"/>
    <property type="molecule type" value="Genomic_DNA"/>
</dbReference>
<name>A0A754G3S0_SALER</name>
<evidence type="ECO:0000313" key="2">
    <source>
        <dbReference type="EMBL" id="HAF8672343.1"/>
    </source>
</evidence>
<keyword evidence="1" id="KW-1133">Transmembrane helix</keyword>
<reference evidence="2" key="2">
    <citation type="submission" date="2020-02" db="EMBL/GenBank/DDBJ databases">
        <authorList>
            <consortium name="NCBI Pathogen Detection Project"/>
        </authorList>
    </citation>
    <scope>NUCLEOTIDE SEQUENCE</scope>
    <source>
        <strain evidence="2">MA.GW_S04877-08</strain>
    </source>
</reference>
<organism evidence="2">
    <name type="scientific">Salmonella enterica</name>
    <name type="common">Salmonella choleraesuis</name>
    <dbReference type="NCBI Taxonomy" id="28901"/>
    <lineage>
        <taxon>Bacteria</taxon>
        <taxon>Pseudomonadati</taxon>
        <taxon>Pseudomonadota</taxon>
        <taxon>Gammaproteobacteria</taxon>
        <taxon>Enterobacterales</taxon>
        <taxon>Enterobacteriaceae</taxon>
        <taxon>Salmonella</taxon>
    </lineage>
</organism>
<evidence type="ECO:0000256" key="1">
    <source>
        <dbReference type="SAM" id="Phobius"/>
    </source>
</evidence>
<protein>
    <submittedName>
        <fullName evidence="2">Uncharacterized protein</fullName>
    </submittedName>
</protein>
<proteinExistence type="predicted"/>
<accession>A0A754G3S0</accession>
<dbReference type="AlphaFoldDB" id="A0A754G3S0"/>